<reference evidence="1 2" key="1">
    <citation type="submission" date="2013-10" db="EMBL/GenBank/DDBJ databases">
        <title>The Genome Sequence of Acinetobacter brisouii CIP 110357.</title>
        <authorList>
            <consortium name="The Broad Institute Genomics Platform"/>
            <consortium name="The Broad Institute Genome Sequencing Center for Infectious Disease"/>
            <person name="Cerqueira G."/>
            <person name="Feldgarden M."/>
            <person name="Courvalin P."/>
            <person name="Grillot-Courvalin C."/>
            <person name="Clermont D."/>
            <person name="Rocha E."/>
            <person name="Yoon E.-J."/>
            <person name="Nemec A."/>
            <person name="Young S.K."/>
            <person name="Zeng Q."/>
            <person name="Gargeya S."/>
            <person name="Fitzgerald M."/>
            <person name="Abouelleil A."/>
            <person name="Alvarado L."/>
            <person name="Berlin A.M."/>
            <person name="Chapman S.B."/>
            <person name="Gainer-Dewar J."/>
            <person name="Goldberg J."/>
            <person name="Gnerre S."/>
            <person name="Griggs A."/>
            <person name="Gujja S."/>
            <person name="Hansen M."/>
            <person name="Howarth C."/>
            <person name="Imamovic A."/>
            <person name="Ireland A."/>
            <person name="Larimer J."/>
            <person name="McCowan C."/>
            <person name="Murphy C."/>
            <person name="Pearson M."/>
            <person name="Poon T.W."/>
            <person name="Priest M."/>
            <person name="Roberts A."/>
            <person name="Saif S."/>
            <person name="Shea T."/>
            <person name="Sykes S."/>
            <person name="Wortman J."/>
            <person name="Nusbaum C."/>
            <person name="Birren B."/>
        </authorList>
    </citation>
    <scope>NUCLEOTIDE SEQUENCE [LARGE SCALE GENOMIC DNA]</scope>
    <source>
        <strain evidence="1 2">CIP 110357</strain>
    </source>
</reference>
<gene>
    <name evidence="1" type="ORF">P255_02865</name>
</gene>
<dbReference type="AlphaFoldDB" id="V2UCG2"/>
<dbReference type="OrthoDB" id="6706493at2"/>
<keyword evidence="2" id="KW-1185">Reference proteome</keyword>
<comment type="caution">
    <text evidence="1">The sequence shown here is derived from an EMBL/GenBank/DDBJ whole genome shotgun (WGS) entry which is preliminary data.</text>
</comment>
<accession>V2UCG2</accession>
<dbReference type="EMBL" id="AYEU01000012">
    <property type="protein sequence ID" value="ESK48222.1"/>
    <property type="molecule type" value="Genomic_DNA"/>
</dbReference>
<dbReference type="RefSeq" id="WP_004898437.1">
    <property type="nucleotide sequence ID" value="NZ_BBTI01000014.1"/>
</dbReference>
<dbReference type="Proteomes" id="UP000018418">
    <property type="component" value="Unassembled WGS sequence"/>
</dbReference>
<protein>
    <submittedName>
        <fullName evidence="1">Uncharacterized protein</fullName>
    </submittedName>
</protein>
<evidence type="ECO:0000313" key="2">
    <source>
        <dbReference type="Proteomes" id="UP000018418"/>
    </source>
</evidence>
<dbReference type="STRING" id="396323.VH98_01360"/>
<name>V2UCG2_9GAMM</name>
<organism evidence="1 2">
    <name type="scientific">Acinetobacter brisouii CIP 110357</name>
    <dbReference type="NCBI Taxonomy" id="1341683"/>
    <lineage>
        <taxon>Bacteria</taxon>
        <taxon>Pseudomonadati</taxon>
        <taxon>Pseudomonadota</taxon>
        <taxon>Gammaproteobacteria</taxon>
        <taxon>Moraxellales</taxon>
        <taxon>Moraxellaceae</taxon>
        <taxon>Acinetobacter</taxon>
    </lineage>
</organism>
<dbReference type="PATRIC" id="fig|1341683.3.peg.2836"/>
<proteinExistence type="predicted"/>
<evidence type="ECO:0000313" key="1">
    <source>
        <dbReference type="EMBL" id="ESK48222.1"/>
    </source>
</evidence>
<sequence>MAIENHLNRRNSTELRDVKGVNYDIEKIKKGLTSGIIDVPKHQSVEETAIWLSEMLEERKIKA</sequence>
<dbReference type="HOGENOM" id="CLU_2875384_0_0_6"/>